<organism evidence="16 17">
    <name type="scientific">Roseofilum reptotaenium AO1-A</name>
    <dbReference type="NCBI Taxonomy" id="1925591"/>
    <lineage>
        <taxon>Bacteria</taxon>
        <taxon>Bacillati</taxon>
        <taxon>Cyanobacteriota</taxon>
        <taxon>Cyanophyceae</taxon>
        <taxon>Desertifilales</taxon>
        <taxon>Desertifilaceae</taxon>
        <taxon>Roseofilum</taxon>
    </lineage>
</organism>
<dbReference type="GO" id="GO:0000155">
    <property type="term" value="F:phosphorelay sensor kinase activity"/>
    <property type="evidence" value="ECO:0007669"/>
    <property type="project" value="InterPro"/>
</dbReference>
<evidence type="ECO:0000256" key="9">
    <source>
        <dbReference type="ARBA" id="ARBA00022989"/>
    </source>
</evidence>
<evidence type="ECO:0000256" key="13">
    <source>
        <dbReference type="SAM" id="Phobius"/>
    </source>
</evidence>
<evidence type="ECO:0000256" key="4">
    <source>
        <dbReference type="ARBA" id="ARBA00022475"/>
    </source>
</evidence>
<dbReference type="Pfam" id="PF00672">
    <property type="entry name" value="HAMP"/>
    <property type="match status" value="1"/>
</dbReference>
<feature type="transmembrane region" description="Helical" evidence="13">
    <location>
        <begin position="305"/>
        <end position="325"/>
    </location>
</feature>
<dbReference type="SUPFAM" id="SSF55874">
    <property type="entry name" value="ATPase domain of HSP90 chaperone/DNA topoisomerase II/histidine kinase"/>
    <property type="match status" value="1"/>
</dbReference>
<dbReference type="SMART" id="SM00387">
    <property type="entry name" value="HATPase_c"/>
    <property type="match status" value="1"/>
</dbReference>
<dbReference type="CDD" id="cd18773">
    <property type="entry name" value="PDC1_HK_sensor"/>
    <property type="match status" value="1"/>
</dbReference>
<dbReference type="SUPFAM" id="SSF158472">
    <property type="entry name" value="HAMP domain-like"/>
    <property type="match status" value="1"/>
</dbReference>
<dbReference type="InterPro" id="IPR036890">
    <property type="entry name" value="HATPase_C_sf"/>
</dbReference>
<proteinExistence type="predicted"/>
<dbReference type="PROSITE" id="PS50109">
    <property type="entry name" value="HIS_KIN"/>
    <property type="match status" value="1"/>
</dbReference>
<keyword evidence="17" id="KW-1185">Reference proteome</keyword>
<evidence type="ECO:0000256" key="7">
    <source>
        <dbReference type="ARBA" id="ARBA00022692"/>
    </source>
</evidence>
<dbReference type="Gene3D" id="3.30.450.20">
    <property type="entry name" value="PAS domain"/>
    <property type="match status" value="1"/>
</dbReference>
<evidence type="ECO:0000256" key="3">
    <source>
        <dbReference type="ARBA" id="ARBA00012438"/>
    </source>
</evidence>
<feature type="domain" description="Histidine kinase" evidence="14">
    <location>
        <begin position="419"/>
        <end position="672"/>
    </location>
</feature>
<evidence type="ECO:0000256" key="6">
    <source>
        <dbReference type="ARBA" id="ARBA00022679"/>
    </source>
</evidence>
<comment type="subcellular location">
    <subcellularLocation>
        <location evidence="2">Cell membrane</location>
        <topology evidence="2">Multi-pass membrane protein</topology>
    </subcellularLocation>
</comment>
<dbReference type="PROSITE" id="PS50885">
    <property type="entry name" value="HAMP"/>
    <property type="match status" value="1"/>
</dbReference>
<dbReference type="Gene3D" id="3.30.565.10">
    <property type="entry name" value="Histidine kinase-like ATPase, C-terminal domain"/>
    <property type="match status" value="1"/>
</dbReference>
<dbReference type="InterPro" id="IPR003594">
    <property type="entry name" value="HATPase_dom"/>
</dbReference>
<dbReference type="Gene3D" id="6.10.340.10">
    <property type="match status" value="1"/>
</dbReference>
<evidence type="ECO:0000256" key="2">
    <source>
        <dbReference type="ARBA" id="ARBA00004651"/>
    </source>
</evidence>
<keyword evidence="7 13" id="KW-0812">Transmembrane</keyword>
<keyword evidence="11 13" id="KW-0472">Membrane</keyword>
<gene>
    <name evidence="16" type="ORF">BI308_15780</name>
</gene>
<dbReference type="InterPro" id="IPR033479">
    <property type="entry name" value="dCache_1"/>
</dbReference>
<dbReference type="SUPFAM" id="SSF47384">
    <property type="entry name" value="Homodimeric domain of signal transducing histidine kinase"/>
    <property type="match status" value="1"/>
</dbReference>
<keyword evidence="10" id="KW-0902">Two-component regulatory system</keyword>
<dbReference type="InterPro" id="IPR036097">
    <property type="entry name" value="HisK_dim/P_sf"/>
</dbReference>
<dbReference type="GO" id="GO:0005886">
    <property type="term" value="C:plasma membrane"/>
    <property type="evidence" value="ECO:0007669"/>
    <property type="project" value="UniProtKB-SubCell"/>
</dbReference>
<evidence type="ECO:0000259" key="14">
    <source>
        <dbReference type="PROSITE" id="PS50109"/>
    </source>
</evidence>
<dbReference type="EC" id="2.7.13.3" evidence="3"/>
<evidence type="ECO:0000313" key="17">
    <source>
        <dbReference type="Proteomes" id="UP000183940"/>
    </source>
</evidence>
<accession>A0A1L9QPK4</accession>
<evidence type="ECO:0000259" key="15">
    <source>
        <dbReference type="PROSITE" id="PS50885"/>
    </source>
</evidence>
<keyword evidence="8" id="KW-0418">Kinase</keyword>
<evidence type="ECO:0000256" key="10">
    <source>
        <dbReference type="ARBA" id="ARBA00023012"/>
    </source>
</evidence>
<evidence type="ECO:0000256" key="5">
    <source>
        <dbReference type="ARBA" id="ARBA00022553"/>
    </source>
</evidence>
<feature type="domain" description="HAMP" evidence="15">
    <location>
        <begin position="329"/>
        <end position="381"/>
    </location>
</feature>
<dbReference type="STRING" id="1925591.BI308_15780"/>
<dbReference type="SMART" id="SM00304">
    <property type="entry name" value="HAMP"/>
    <property type="match status" value="1"/>
</dbReference>
<keyword evidence="9 13" id="KW-1133">Transmembrane helix</keyword>
<reference evidence="16" key="1">
    <citation type="submission" date="2016-10" db="EMBL/GenBank/DDBJ databases">
        <title>CRISPR-Cas defence system in Roseofilum reptotaenium: evidence of a bacteriophage-cyanobacterium arms race in the coral black band disease.</title>
        <authorList>
            <person name="Buerger P."/>
            <person name="Wood-Charlson E.M."/>
            <person name="Weynberg K.D."/>
            <person name="Willis B."/>
            <person name="Van Oppen M.J."/>
        </authorList>
    </citation>
    <scope>NUCLEOTIDE SEQUENCE [LARGE SCALE GENOMIC DNA]</scope>
    <source>
        <strain evidence="16">AO1-A</strain>
    </source>
</reference>
<dbReference type="CDD" id="cd06225">
    <property type="entry name" value="HAMP"/>
    <property type="match status" value="1"/>
</dbReference>
<dbReference type="Proteomes" id="UP000183940">
    <property type="component" value="Unassembled WGS sequence"/>
</dbReference>
<dbReference type="InterPro" id="IPR005467">
    <property type="entry name" value="His_kinase_dom"/>
</dbReference>
<dbReference type="PANTHER" id="PTHR43065:SF50">
    <property type="entry name" value="HISTIDINE KINASE"/>
    <property type="match status" value="1"/>
</dbReference>
<dbReference type="Pfam" id="PF02743">
    <property type="entry name" value="dCache_1"/>
    <property type="match status" value="1"/>
</dbReference>
<evidence type="ECO:0000313" key="16">
    <source>
        <dbReference type="EMBL" id="OJJ24611.1"/>
    </source>
</evidence>
<dbReference type="InterPro" id="IPR003660">
    <property type="entry name" value="HAMP_dom"/>
</dbReference>
<dbReference type="PRINTS" id="PR00344">
    <property type="entry name" value="BCTRLSENSOR"/>
</dbReference>
<dbReference type="Pfam" id="PF02518">
    <property type="entry name" value="HATPase_c"/>
    <property type="match status" value="1"/>
</dbReference>
<evidence type="ECO:0000256" key="11">
    <source>
        <dbReference type="ARBA" id="ARBA00023136"/>
    </source>
</evidence>
<sequence>MDRFRLLKNYIQSKFSSIWRTIAIEHLLRYSLIALVTLNLVIVGVIAIELTRQTQEQRISELQEERSLSLANKVRSRLDDLQKELSYLQKIRSLTEIDPTIQHRLLEGLTRQNDAYEMIAIINENGNVLTAIAPYSSADPIDLVRSSIANQQMTTAIQEQTLYSQHITFDEDLRVPVMTLVLPLQNLHGQPQGILFATINLNFLNFILAQVQIGQTGYVYILDEYNRVIVEKLTAEDAYKEINLAPLNNLSLITTLNTQIAGSVNIYQGLRNLPVFGSSAFIYGVNWRVIVELPTSEVYAPLRRLVIVILLVLVLAIFISTLLSIKIAQILVSPLEILTQAANEISNGNFSTRLTVKQDNEWGVLANAFNSMNDEIQSSFQKMEVKNAELSDTLSKLQNTQIQLVHNEKMSSLGQLVAGIAHEINNPINFIYGNLIYTESYAENLLDAIETYESVYPDPDRKIAEKLEEIDIDFIKKDFPKLLKSIKMGSNRVRDIVDSLRNFSRLDEANMKESNIHEGIDNTLVILQNQTKDNGDQKAIEIIKIYEDLPLIECYPAQLNQVFMNLLNNAIDALEPFRHSGTDRLPQISISTSQEERGNIVIRIADNGSGIPDEIKQRIFDPFFTTKPIGQGTGLGLSISYQIITQTHNGTLKCDSNVGEGTEFKIIIPDRIVQVGENIG</sequence>
<keyword evidence="4" id="KW-1003">Cell membrane</keyword>
<evidence type="ECO:0000256" key="1">
    <source>
        <dbReference type="ARBA" id="ARBA00000085"/>
    </source>
</evidence>
<feature type="coiled-coil region" evidence="12">
    <location>
        <begin position="45"/>
        <end position="91"/>
    </location>
</feature>
<dbReference type="InterPro" id="IPR004358">
    <property type="entry name" value="Sig_transdc_His_kin-like_C"/>
</dbReference>
<dbReference type="EMBL" id="MLAW01000028">
    <property type="protein sequence ID" value="OJJ24611.1"/>
    <property type="molecule type" value="Genomic_DNA"/>
</dbReference>
<dbReference type="AlphaFoldDB" id="A0A1L9QPK4"/>
<evidence type="ECO:0000256" key="12">
    <source>
        <dbReference type="SAM" id="Coils"/>
    </source>
</evidence>
<comment type="caution">
    <text evidence="16">The sequence shown here is derived from an EMBL/GenBank/DDBJ whole genome shotgun (WGS) entry which is preliminary data.</text>
</comment>
<dbReference type="Gene3D" id="1.10.287.130">
    <property type="match status" value="1"/>
</dbReference>
<dbReference type="SMART" id="SM00388">
    <property type="entry name" value="HisKA"/>
    <property type="match status" value="1"/>
</dbReference>
<protein>
    <recommendedName>
        <fullName evidence="3">histidine kinase</fullName>
        <ecNumber evidence="3">2.7.13.3</ecNumber>
    </recommendedName>
</protein>
<keyword evidence="5" id="KW-0597">Phosphoprotein</keyword>
<dbReference type="InterPro" id="IPR003661">
    <property type="entry name" value="HisK_dim/P_dom"/>
</dbReference>
<dbReference type="PANTHER" id="PTHR43065">
    <property type="entry name" value="SENSOR HISTIDINE KINASE"/>
    <property type="match status" value="1"/>
</dbReference>
<keyword evidence="12" id="KW-0175">Coiled coil</keyword>
<comment type="catalytic activity">
    <reaction evidence="1">
        <text>ATP + protein L-histidine = ADP + protein N-phospho-L-histidine.</text>
        <dbReference type="EC" id="2.7.13.3"/>
    </reaction>
</comment>
<evidence type="ECO:0000256" key="8">
    <source>
        <dbReference type="ARBA" id="ARBA00022777"/>
    </source>
</evidence>
<dbReference type="CDD" id="cd00082">
    <property type="entry name" value="HisKA"/>
    <property type="match status" value="1"/>
</dbReference>
<keyword evidence="6" id="KW-0808">Transferase</keyword>
<name>A0A1L9QPK4_9CYAN</name>
<feature type="transmembrane region" description="Helical" evidence="13">
    <location>
        <begin position="27"/>
        <end position="48"/>
    </location>
</feature>